<evidence type="ECO:0000313" key="4">
    <source>
        <dbReference type="EMBL" id="RLJ80250.1"/>
    </source>
</evidence>
<dbReference type="AlphaFoldDB" id="A0A497YJ72"/>
<gene>
    <name evidence="4" type="ORF">BCL90_1001</name>
    <name evidence="5" type="ORF">E3V97_13130</name>
</gene>
<evidence type="ECO:0000256" key="1">
    <source>
        <dbReference type="SAM" id="Phobius"/>
    </source>
</evidence>
<evidence type="ECO:0000313" key="7">
    <source>
        <dbReference type="Proteomes" id="UP000297429"/>
    </source>
</evidence>
<dbReference type="Pfam" id="PF04773">
    <property type="entry name" value="FecR"/>
    <property type="match status" value="1"/>
</dbReference>
<keyword evidence="1" id="KW-1133">Transmembrane helix</keyword>
<dbReference type="EMBL" id="SOPX01000002">
    <property type="protein sequence ID" value="TFB31529.1"/>
    <property type="molecule type" value="Genomic_DNA"/>
</dbReference>
<keyword evidence="7" id="KW-1185">Reference proteome</keyword>
<dbReference type="PANTHER" id="PTHR30273">
    <property type="entry name" value="PERIPLASMIC SIGNAL SENSOR AND SIGMA FACTOR ACTIVATOR FECR-RELATED"/>
    <property type="match status" value="1"/>
</dbReference>
<dbReference type="Proteomes" id="UP000273898">
    <property type="component" value="Unassembled WGS sequence"/>
</dbReference>
<reference evidence="4 6" key="1">
    <citation type="submission" date="2018-10" db="EMBL/GenBank/DDBJ databases">
        <title>Genomic Encyclopedia of Archaeal and Bacterial Type Strains, Phase II (KMG-II): from individual species to whole genera.</title>
        <authorList>
            <person name="Goeker M."/>
        </authorList>
    </citation>
    <scope>NUCLEOTIDE SEQUENCE [LARGE SCALE GENOMIC DNA]</scope>
    <source>
        <strain evidence="4 6">DSM 19624</strain>
    </source>
</reference>
<dbReference type="Gene3D" id="3.55.50.30">
    <property type="match status" value="1"/>
</dbReference>
<sequence>MDKNLSPFTPDWNQLLDKLEADEQSSNSLSADEQVLLAELRAIRDESADALKTYSTFNTDKKWEELKVQIDVTSAVRSRGKLRKLWISIAAAAVLLVIGGSLIYHSNQPQPQNIVNIIRNDIAPGKNTATLTLDNGKKIVLSAANEGKLASEAGIVISKTADGQVVYTVKDGKTAAGTHIHTLSTAMGETYRLRLPDQSEVWLNASSSIKFPASFASAKLREVELTGEAYFQIAKDKTHPFIVKTNLQEVQVLGTHFNINSYADHHTTVTTLLEGSVQVSNHAEQGKIIKPGEQSIVQDGQPIAVAPADIKNVMAWKNGYFRFRNESIKEVMAKIIRWYNIDVVYTGKVTDEKFNGNISRQKNISEVLTMLSYSNDVKFKVEGRRVTVIQ</sequence>
<dbReference type="Pfam" id="PF16344">
    <property type="entry name" value="FecR_C"/>
    <property type="match status" value="1"/>
</dbReference>
<keyword evidence="1" id="KW-0472">Membrane</keyword>
<dbReference type="GO" id="GO:0016989">
    <property type="term" value="F:sigma factor antagonist activity"/>
    <property type="evidence" value="ECO:0007669"/>
    <property type="project" value="TreeGrafter"/>
</dbReference>
<evidence type="ECO:0000259" key="3">
    <source>
        <dbReference type="Pfam" id="PF16344"/>
    </source>
</evidence>
<dbReference type="Gene3D" id="2.60.120.1440">
    <property type="match status" value="1"/>
</dbReference>
<dbReference type="Proteomes" id="UP000297429">
    <property type="component" value="Unassembled WGS sequence"/>
</dbReference>
<dbReference type="OrthoDB" id="1099963at2"/>
<organism evidence="4 6">
    <name type="scientific">Pedobacter alluvionis</name>
    <dbReference type="NCBI Taxonomy" id="475253"/>
    <lineage>
        <taxon>Bacteria</taxon>
        <taxon>Pseudomonadati</taxon>
        <taxon>Bacteroidota</taxon>
        <taxon>Sphingobacteriia</taxon>
        <taxon>Sphingobacteriales</taxon>
        <taxon>Sphingobacteriaceae</taxon>
        <taxon>Pedobacter</taxon>
    </lineage>
</organism>
<dbReference type="PANTHER" id="PTHR30273:SF2">
    <property type="entry name" value="PROTEIN FECR"/>
    <property type="match status" value="1"/>
</dbReference>
<dbReference type="InterPro" id="IPR032508">
    <property type="entry name" value="FecR_C"/>
</dbReference>
<dbReference type="EMBL" id="RCCK01000010">
    <property type="protein sequence ID" value="RLJ80250.1"/>
    <property type="molecule type" value="Genomic_DNA"/>
</dbReference>
<evidence type="ECO:0000259" key="2">
    <source>
        <dbReference type="Pfam" id="PF04773"/>
    </source>
</evidence>
<dbReference type="InterPro" id="IPR012373">
    <property type="entry name" value="Ferrdict_sens_TM"/>
</dbReference>
<evidence type="ECO:0000313" key="5">
    <source>
        <dbReference type="EMBL" id="TFB31529.1"/>
    </source>
</evidence>
<dbReference type="RefSeq" id="WP_121282858.1">
    <property type="nucleotide sequence ID" value="NZ_RCCK01000010.1"/>
</dbReference>
<dbReference type="InterPro" id="IPR006860">
    <property type="entry name" value="FecR"/>
</dbReference>
<feature type="domain" description="Protein FecR C-terminal" evidence="3">
    <location>
        <begin position="320"/>
        <end position="388"/>
    </location>
</feature>
<protein>
    <submittedName>
        <fullName evidence="4">FecR family protein</fullName>
    </submittedName>
</protein>
<evidence type="ECO:0000313" key="6">
    <source>
        <dbReference type="Proteomes" id="UP000273898"/>
    </source>
</evidence>
<keyword evidence="1" id="KW-0812">Transmembrane</keyword>
<feature type="domain" description="FecR protein" evidence="2">
    <location>
        <begin position="182"/>
        <end position="278"/>
    </location>
</feature>
<name>A0A497YJ72_9SPHI</name>
<comment type="caution">
    <text evidence="4">The sequence shown here is derived from an EMBL/GenBank/DDBJ whole genome shotgun (WGS) entry which is preliminary data.</text>
</comment>
<reference evidence="5 7" key="2">
    <citation type="submission" date="2019-03" db="EMBL/GenBank/DDBJ databases">
        <authorList>
            <person name="He R.-H."/>
        </authorList>
    </citation>
    <scope>NUCLEOTIDE SEQUENCE [LARGE SCALE GENOMIC DNA]</scope>
    <source>
        <strain evidence="5 7">DSM 19624</strain>
    </source>
</reference>
<proteinExistence type="predicted"/>
<feature type="transmembrane region" description="Helical" evidence="1">
    <location>
        <begin position="85"/>
        <end position="104"/>
    </location>
</feature>
<accession>A0A497YJ72</accession>